<comment type="subcellular location">
    <subcellularLocation>
        <location evidence="7">Cell junction</location>
        <location evidence="7">Plasmodesma</location>
    </subcellularLocation>
    <subcellularLocation>
        <location evidence="1">Cell membrane</location>
        <topology evidence="1">Single-pass type I membrane protein</topology>
    </subcellularLocation>
</comment>
<evidence type="ECO:0000256" key="6">
    <source>
        <dbReference type="ARBA" id="ARBA00023157"/>
    </source>
</evidence>
<dbReference type="EMBL" id="PDCK01000041">
    <property type="protein sequence ID" value="PRQ41677.1"/>
    <property type="molecule type" value="Genomic_DNA"/>
</dbReference>
<evidence type="ECO:0000256" key="3">
    <source>
        <dbReference type="ARBA" id="ARBA00022729"/>
    </source>
</evidence>
<evidence type="ECO:0000256" key="1">
    <source>
        <dbReference type="ARBA" id="ARBA00004251"/>
    </source>
</evidence>
<sequence>MDSTSKPFSHVVFLCFAALFLSSVISISDHSSLVYKNCANQTFTTTTPTSPHTQTLRSLFQQLTAHSNQSKFFKHTESTDDDEISGVYQCRGDITNQECHSCVSTLPDISNTMCRESVAARVQLHGCYMHYKLEGTDTDDSSKESLLHKSCGEGGGSINGGPGGFEEMMRAAFGVLENGVVSGKGFFKTRYELVDVMAQCEGGLGGCECGECVSSGVQIAEEECGGSVSGEIYLAECFLSFAYHPDDESHPGPGEEQKDKKDSNGKTLAIVVGGAAALFFGLIFLLFLKSWGKKDEY</sequence>
<evidence type="ECO:0000256" key="8">
    <source>
        <dbReference type="ARBA" id="ARBA00038393"/>
    </source>
</evidence>
<evidence type="ECO:0000256" key="9">
    <source>
        <dbReference type="SAM" id="Phobius"/>
    </source>
</evidence>
<dbReference type="OrthoDB" id="1715309at2759"/>
<evidence type="ECO:0000256" key="4">
    <source>
        <dbReference type="ARBA" id="ARBA00022737"/>
    </source>
</evidence>
<feature type="domain" description="Gnk2-homologous" evidence="11">
    <location>
        <begin position="146"/>
        <end position="246"/>
    </location>
</feature>
<dbReference type="GO" id="GO:0010497">
    <property type="term" value="P:plasmodesmata-mediated intercellular transport"/>
    <property type="evidence" value="ECO:0007669"/>
    <property type="project" value="TreeGrafter"/>
</dbReference>
<keyword evidence="13" id="KW-1185">Reference proteome</keyword>
<name>A0A2P6R5G4_ROSCH</name>
<dbReference type="GO" id="GO:0009506">
    <property type="term" value="C:plasmodesma"/>
    <property type="evidence" value="ECO:0007669"/>
    <property type="project" value="UniProtKB-SubCell"/>
</dbReference>
<evidence type="ECO:0000256" key="2">
    <source>
        <dbReference type="ARBA" id="ARBA00022581"/>
    </source>
</evidence>
<dbReference type="InterPro" id="IPR002902">
    <property type="entry name" value="GNK2"/>
</dbReference>
<feature type="domain" description="Gnk2-homologous" evidence="11">
    <location>
        <begin position="31"/>
        <end position="136"/>
    </location>
</feature>
<dbReference type="InterPro" id="IPR051378">
    <property type="entry name" value="Cell2Cell_Antifungal"/>
</dbReference>
<dbReference type="STRING" id="74649.A0A2P6R5G4"/>
<dbReference type="InterPro" id="IPR038408">
    <property type="entry name" value="GNK2_sf"/>
</dbReference>
<gene>
    <name evidence="12" type="ORF">RchiOBHm_Chr3g0449411</name>
</gene>
<feature type="signal peptide" evidence="10">
    <location>
        <begin position="1"/>
        <end position="26"/>
    </location>
</feature>
<keyword evidence="5" id="KW-0965">Cell junction</keyword>
<comment type="similarity">
    <text evidence="8">Belongs to the cysteine-rich repeat secretory protein family. Plasmodesmata-located proteins (PDLD) subfamily.</text>
</comment>
<keyword evidence="3 10" id="KW-0732">Signal</keyword>
<dbReference type="GO" id="GO:0005886">
    <property type="term" value="C:plasma membrane"/>
    <property type="evidence" value="ECO:0007669"/>
    <property type="project" value="UniProtKB-SubCell"/>
</dbReference>
<dbReference type="Gramene" id="PRQ41677">
    <property type="protein sequence ID" value="PRQ41677"/>
    <property type="gene ID" value="RchiOBHm_Chr3g0449411"/>
</dbReference>
<dbReference type="OMA" id="CYFHYET"/>
<organism evidence="12 13">
    <name type="scientific">Rosa chinensis</name>
    <name type="common">China rose</name>
    <dbReference type="NCBI Taxonomy" id="74649"/>
    <lineage>
        <taxon>Eukaryota</taxon>
        <taxon>Viridiplantae</taxon>
        <taxon>Streptophyta</taxon>
        <taxon>Embryophyta</taxon>
        <taxon>Tracheophyta</taxon>
        <taxon>Spermatophyta</taxon>
        <taxon>Magnoliopsida</taxon>
        <taxon>eudicotyledons</taxon>
        <taxon>Gunneridae</taxon>
        <taxon>Pentapetalae</taxon>
        <taxon>rosids</taxon>
        <taxon>fabids</taxon>
        <taxon>Rosales</taxon>
        <taxon>Rosaceae</taxon>
        <taxon>Rosoideae</taxon>
        <taxon>Rosoideae incertae sedis</taxon>
        <taxon>Rosa</taxon>
    </lineage>
</organism>
<evidence type="ECO:0000313" key="12">
    <source>
        <dbReference type="EMBL" id="PRQ41677.1"/>
    </source>
</evidence>
<keyword evidence="9" id="KW-1133">Transmembrane helix</keyword>
<evidence type="ECO:0000256" key="10">
    <source>
        <dbReference type="SAM" id="SignalP"/>
    </source>
</evidence>
<keyword evidence="2" id="KW-0945">Host-virus interaction</keyword>
<dbReference type="Pfam" id="PF01657">
    <property type="entry name" value="Stress-antifung"/>
    <property type="match status" value="2"/>
</dbReference>
<feature type="transmembrane region" description="Helical" evidence="9">
    <location>
        <begin position="268"/>
        <end position="288"/>
    </location>
</feature>
<dbReference type="Proteomes" id="UP000238479">
    <property type="component" value="Chromosome 3"/>
</dbReference>
<evidence type="ECO:0000256" key="5">
    <source>
        <dbReference type="ARBA" id="ARBA00022949"/>
    </source>
</evidence>
<keyword evidence="4" id="KW-0677">Repeat</keyword>
<proteinExistence type="inferred from homology"/>
<dbReference type="Gene3D" id="3.30.430.20">
    <property type="entry name" value="Gnk2 domain, C-X8-C-X2-C motif"/>
    <property type="match status" value="2"/>
</dbReference>
<comment type="caution">
    <text evidence="12">The sequence shown here is derived from an EMBL/GenBank/DDBJ whole genome shotgun (WGS) entry which is preliminary data.</text>
</comment>
<evidence type="ECO:0000313" key="13">
    <source>
        <dbReference type="Proteomes" id="UP000238479"/>
    </source>
</evidence>
<reference evidence="12 13" key="1">
    <citation type="journal article" date="2018" name="Nat. Genet.">
        <title>The Rosa genome provides new insights in the design of modern roses.</title>
        <authorList>
            <person name="Bendahmane M."/>
        </authorList>
    </citation>
    <scope>NUCLEOTIDE SEQUENCE [LARGE SCALE GENOMIC DNA]</scope>
    <source>
        <strain evidence="13">cv. Old Blush</strain>
    </source>
</reference>
<evidence type="ECO:0000256" key="7">
    <source>
        <dbReference type="ARBA" id="ARBA00024184"/>
    </source>
</evidence>
<accession>A0A2P6R5G4</accession>
<evidence type="ECO:0000259" key="11">
    <source>
        <dbReference type="PROSITE" id="PS51473"/>
    </source>
</evidence>
<feature type="chain" id="PRO_5015156162" evidence="10">
    <location>
        <begin position="27"/>
        <end position="297"/>
    </location>
</feature>
<dbReference type="AlphaFoldDB" id="A0A2P6R5G4"/>
<protein>
    <submittedName>
        <fullName evidence="12">Putative Gnk2-like domain-containing protein</fullName>
    </submittedName>
</protein>
<dbReference type="CDD" id="cd23509">
    <property type="entry name" value="Gnk2-like"/>
    <property type="match status" value="1"/>
</dbReference>
<keyword evidence="9" id="KW-0472">Membrane</keyword>
<dbReference type="PROSITE" id="PS51473">
    <property type="entry name" value="GNK2"/>
    <property type="match status" value="2"/>
</dbReference>
<keyword evidence="6" id="KW-1015">Disulfide bond</keyword>
<dbReference type="PANTHER" id="PTHR32080">
    <property type="entry name" value="ANTIFUNGAL PROTEIN GINKBILOBIN-2-LIKE"/>
    <property type="match status" value="1"/>
</dbReference>
<dbReference type="PANTHER" id="PTHR32080:SF6">
    <property type="entry name" value="PLASMODESMATA-LOCATED PROTEIN 4"/>
    <property type="match status" value="1"/>
</dbReference>
<keyword evidence="9" id="KW-0812">Transmembrane</keyword>
<dbReference type="GO" id="GO:0046739">
    <property type="term" value="P:transport of virus in multicellular host"/>
    <property type="evidence" value="ECO:0007669"/>
    <property type="project" value="TreeGrafter"/>
</dbReference>